<evidence type="ECO:0000256" key="2">
    <source>
        <dbReference type="ARBA" id="ARBA00022692"/>
    </source>
</evidence>
<keyword evidence="7" id="KW-1185">Reference proteome</keyword>
<proteinExistence type="predicted"/>
<name>A0AAW1HSR3_POPJA</name>
<comment type="subcellular location">
    <subcellularLocation>
        <location evidence="1">Membrane</location>
        <topology evidence="1">Multi-pass membrane protein</topology>
    </subcellularLocation>
</comment>
<keyword evidence="4 5" id="KW-0472">Membrane</keyword>
<organism evidence="6 7">
    <name type="scientific">Popillia japonica</name>
    <name type="common">Japanese beetle</name>
    <dbReference type="NCBI Taxonomy" id="7064"/>
    <lineage>
        <taxon>Eukaryota</taxon>
        <taxon>Metazoa</taxon>
        <taxon>Ecdysozoa</taxon>
        <taxon>Arthropoda</taxon>
        <taxon>Hexapoda</taxon>
        <taxon>Insecta</taxon>
        <taxon>Pterygota</taxon>
        <taxon>Neoptera</taxon>
        <taxon>Endopterygota</taxon>
        <taxon>Coleoptera</taxon>
        <taxon>Polyphaga</taxon>
        <taxon>Scarabaeiformia</taxon>
        <taxon>Scarabaeidae</taxon>
        <taxon>Rutelinae</taxon>
        <taxon>Popillia</taxon>
    </lineage>
</organism>
<sequence>MEHKGLVKAAKYYLMIVNMVFVVLSVITVCCVIYGYASGSPASSMTSLLVAAGITVALCALGFYAARQESPKLLKIFGGIMIGVLILEFIMVVILATSTSILYAALNSEAQVDDSLTDEDRELVMNAFSSILIAIWVLISIELILEIVLVIAAFYFAEKIQGYNRAQEFHAMEKYDNSNV</sequence>
<dbReference type="InterPro" id="IPR018499">
    <property type="entry name" value="Tetraspanin/Peripherin"/>
</dbReference>
<protein>
    <submittedName>
        <fullName evidence="6">Tetraspanin family</fullName>
    </submittedName>
</protein>
<evidence type="ECO:0000256" key="4">
    <source>
        <dbReference type="ARBA" id="ARBA00023136"/>
    </source>
</evidence>
<dbReference type="AlphaFoldDB" id="A0AAW1HSR3"/>
<reference evidence="6 7" key="1">
    <citation type="journal article" date="2024" name="BMC Genomics">
        <title>De novo assembly and annotation of Popillia japonica's genome with initial clues to its potential as an invasive pest.</title>
        <authorList>
            <person name="Cucini C."/>
            <person name="Boschi S."/>
            <person name="Funari R."/>
            <person name="Cardaioli E."/>
            <person name="Iannotti N."/>
            <person name="Marturano G."/>
            <person name="Paoli F."/>
            <person name="Bruttini M."/>
            <person name="Carapelli A."/>
            <person name="Frati F."/>
            <person name="Nardi F."/>
        </authorList>
    </citation>
    <scope>NUCLEOTIDE SEQUENCE [LARGE SCALE GENOMIC DNA]</scope>
    <source>
        <strain evidence="6">DMR45628</strain>
    </source>
</reference>
<feature type="transmembrane region" description="Helical" evidence="5">
    <location>
        <begin position="42"/>
        <end position="64"/>
    </location>
</feature>
<dbReference type="Pfam" id="PF00335">
    <property type="entry name" value="Tetraspanin"/>
    <property type="match status" value="1"/>
</dbReference>
<keyword evidence="2 5" id="KW-0812">Transmembrane</keyword>
<dbReference type="EMBL" id="JASPKY010001056">
    <property type="protein sequence ID" value="KAK9679252.1"/>
    <property type="molecule type" value="Genomic_DNA"/>
</dbReference>
<evidence type="ECO:0000313" key="6">
    <source>
        <dbReference type="EMBL" id="KAK9679252.1"/>
    </source>
</evidence>
<gene>
    <name evidence="6" type="ORF">QE152_g40164</name>
</gene>
<feature type="transmembrane region" description="Helical" evidence="5">
    <location>
        <begin position="12"/>
        <end position="36"/>
    </location>
</feature>
<feature type="transmembrane region" description="Helical" evidence="5">
    <location>
        <begin position="126"/>
        <end position="157"/>
    </location>
</feature>
<evidence type="ECO:0000256" key="5">
    <source>
        <dbReference type="SAM" id="Phobius"/>
    </source>
</evidence>
<evidence type="ECO:0000256" key="1">
    <source>
        <dbReference type="ARBA" id="ARBA00004141"/>
    </source>
</evidence>
<accession>A0AAW1HSR3</accession>
<dbReference type="GO" id="GO:0016020">
    <property type="term" value="C:membrane"/>
    <property type="evidence" value="ECO:0007669"/>
    <property type="project" value="UniProtKB-SubCell"/>
</dbReference>
<dbReference type="Proteomes" id="UP001458880">
    <property type="component" value="Unassembled WGS sequence"/>
</dbReference>
<feature type="transmembrane region" description="Helical" evidence="5">
    <location>
        <begin position="76"/>
        <end position="106"/>
    </location>
</feature>
<comment type="caution">
    <text evidence="6">The sequence shown here is derived from an EMBL/GenBank/DDBJ whole genome shotgun (WGS) entry which is preliminary data.</text>
</comment>
<evidence type="ECO:0000256" key="3">
    <source>
        <dbReference type="ARBA" id="ARBA00022989"/>
    </source>
</evidence>
<keyword evidence="3 5" id="KW-1133">Transmembrane helix</keyword>
<evidence type="ECO:0000313" key="7">
    <source>
        <dbReference type="Proteomes" id="UP001458880"/>
    </source>
</evidence>